<comment type="caution">
    <text evidence="1">The sequence shown here is derived from an EMBL/GenBank/DDBJ whole genome shotgun (WGS) entry which is preliminary data.</text>
</comment>
<protein>
    <submittedName>
        <fullName evidence="1">Uncharacterized protein</fullName>
    </submittedName>
</protein>
<evidence type="ECO:0000313" key="2">
    <source>
        <dbReference type="Proteomes" id="UP000094527"/>
    </source>
</evidence>
<sequence>MLRNLGFSLLLSISSKEYLLKRRWKNKNI</sequence>
<dbReference type="AlphaFoldDB" id="A0A1D2MIW8"/>
<organism evidence="1 2">
    <name type="scientific">Orchesella cincta</name>
    <name type="common">Springtail</name>
    <name type="synonym">Podura cincta</name>
    <dbReference type="NCBI Taxonomy" id="48709"/>
    <lineage>
        <taxon>Eukaryota</taxon>
        <taxon>Metazoa</taxon>
        <taxon>Ecdysozoa</taxon>
        <taxon>Arthropoda</taxon>
        <taxon>Hexapoda</taxon>
        <taxon>Collembola</taxon>
        <taxon>Entomobryomorpha</taxon>
        <taxon>Entomobryoidea</taxon>
        <taxon>Orchesellidae</taxon>
        <taxon>Orchesellinae</taxon>
        <taxon>Orchesella</taxon>
    </lineage>
</organism>
<dbReference type="Proteomes" id="UP000094527">
    <property type="component" value="Unassembled WGS sequence"/>
</dbReference>
<reference evidence="1 2" key="1">
    <citation type="journal article" date="2016" name="Genome Biol. Evol.">
        <title>Gene Family Evolution Reflects Adaptation to Soil Environmental Stressors in the Genome of the Collembolan Orchesella cincta.</title>
        <authorList>
            <person name="Faddeeva-Vakhrusheva A."/>
            <person name="Derks M.F."/>
            <person name="Anvar S.Y."/>
            <person name="Agamennone V."/>
            <person name="Suring W."/>
            <person name="Smit S."/>
            <person name="van Straalen N.M."/>
            <person name="Roelofs D."/>
        </authorList>
    </citation>
    <scope>NUCLEOTIDE SEQUENCE [LARGE SCALE GENOMIC DNA]</scope>
    <source>
        <tissue evidence="1">Mixed pool</tissue>
    </source>
</reference>
<accession>A0A1D2MIW8</accession>
<keyword evidence="2" id="KW-1185">Reference proteome</keyword>
<proteinExistence type="predicted"/>
<gene>
    <name evidence="1" type="ORF">Ocin01_13839</name>
</gene>
<dbReference type="EMBL" id="LJIJ01001134">
    <property type="protein sequence ID" value="ODM92852.1"/>
    <property type="molecule type" value="Genomic_DNA"/>
</dbReference>
<name>A0A1D2MIW8_ORCCI</name>
<evidence type="ECO:0000313" key="1">
    <source>
        <dbReference type="EMBL" id="ODM92852.1"/>
    </source>
</evidence>